<protein>
    <recommendedName>
        <fullName evidence="3">Syntaxin binding protein</fullName>
    </recommendedName>
</protein>
<dbReference type="InterPro" id="IPR043127">
    <property type="entry name" value="Sec-1-like_dom3a"/>
</dbReference>
<evidence type="ECO:0000313" key="2">
    <source>
        <dbReference type="EMBL" id="EUT90148.1"/>
    </source>
</evidence>
<comment type="similarity">
    <text evidence="1">Belongs to the STXBP/unc-18/SEC1 family.</text>
</comment>
<dbReference type="Gene3D" id="3.90.830.10">
    <property type="entry name" value="Syntaxin Binding Protein 1, Chain A, domain 2"/>
    <property type="match status" value="1"/>
</dbReference>
<dbReference type="FunFam" id="3.40.50.2060:FF:000012">
    <property type="entry name" value="Syntaxin binding protein, putative"/>
    <property type="match status" value="1"/>
</dbReference>
<dbReference type="InterPro" id="IPR001619">
    <property type="entry name" value="Sec1-like"/>
</dbReference>
<dbReference type="Gene3D" id="3.40.50.1910">
    <property type="match status" value="1"/>
</dbReference>
<evidence type="ECO:0008006" key="3">
    <source>
        <dbReference type="Google" id="ProtNLM"/>
    </source>
</evidence>
<organism evidence="2">
    <name type="scientific">Plasmodium falciparum Santa Lucia</name>
    <dbReference type="NCBI Taxonomy" id="478859"/>
    <lineage>
        <taxon>Eukaryota</taxon>
        <taxon>Sar</taxon>
        <taxon>Alveolata</taxon>
        <taxon>Apicomplexa</taxon>
        <taxon>Aconoidasida</taxon>
        <taxon>Haemosporida</taxon>
        <taxon>Plasmodiidae</taxon>
        <taxon>Plasmodium</taxon>
        <taxon>Plasmodium (Laverania)</taxon>
    </lineage>
</organism>
<accession>W7GAI7</accession>
<dbReference type="OrthoDB" id="2228at2759"/>
<dbReference type="PIRSF" id="PIRSF005715">
    <property type="entry name" value="VPS45_Sec1"/>
    <property type="match status" value="1"/>
</dbReference>
<dbReference type="InterPro" id="IPR027482">
    <property type="entry name" value="Sec1-like_dom2"/>
</dbReference>
<dbReference type="SUPFAM" id="SSF56815">
    <property type="entry name" value="Sec1/munc18-like (SM) proteins"/>
    <property type="match status" value="1"/>
</dbReference>
<sequence>MSLKEYCRERIFNVINKITEKSRYVIMIVDLNSYKILSLLCKNEELLERGVSLIELINCERDNLEDFDCIYFLSSNIQSVDIMINDFKDEKCAKYKNIHILFTSNISKDNQILDLIASNNFILKRIKSCACINLHFFAYESRIFYFHNSLSLFNYFPLINNDILSQISSILLSVCSCLKIFPSIRNGGGGKKKKKKKKKNIDAHTVLFEITNNDQKKEEKEALLSEEDHLWSSYRHHHIQDVNEIIKNEISAFTEKNAVVKIQKKNVLNPTEALDALRSLPQYETLIEQYWLHYYLCNNCFKLLQDKNIVDVGLVEQDICCNVDKYGKELNHQKNLASVNTIITSDEYDQEEKTRLLLLYFMNYININDNDKMKIIESAQLNLFMKNIINEFLKLNLHNSGYYSASDEPIQLSSNKIHHVLENSNKKKIKHYKNVAKNSKYELSRHEPIIKDIILDIYNDTLDENYFPHVDPTHQQEIKAGHASHENKQNVSRGTIWDFKTENKNQTKKEKKRKILIFIIGGITYPEIKQIYEMSNELDVDIYLGGTNLLTSKVIFDQFKQLPIS</sequence>
<dbReference type="Gene3D" id="3.40.50.2060">
    <property type="match status" value="1"/>
</dbReference>
<dbReference type="InterPro" id="IPR036045">
    <property type="entry name" value="Sec1-like_sf"/>
</dbReference>
<dbReference type="Proteomes" id="UP000030666">
    <property type="component" value="Unassembled WGS sequence"/>
</dbReference>
<dbReference type="EMBL" id="KE123483">
    <property type="protein sequence ID" value="EUT90148.1"/>
    <property type="molecule type" value="Genomic_DNA"/>
</dbReference>
<gene>
    <name evidence="2" type="ORF">PFAG_01347</name>
</gene>
<dbReference type="AlphaFoldDB" id="W7GAI7"/>
<reference evidence="2" key="1">
    <citation type="submission" date="2013-02" db="EMBL/GenBank/DDBJ databases">
        <title>The Genome Sequence of Plasmodium falciparum Santa Lucia.</title>
        <authorList>
            <consortium name="The Broad Institute Genome Sequencing Platform"/>
            <consortium name="The Broad Institute Genome Sequencing Center for Infectious Disease"/>
            <person name="Neafsey D."/>
            <person name="Cheeseman I."/>
            <person name="Volkman S."/>
            <person name="Adams J."/>
            <person name="Walker B."/>
            <person name="Young S.K."/>
            <person name="Zeng Q."/>
            <person name="Gargeya S."/>
            <person name="Fitzgerald M."/>
            <person name="Haas B."/>
            <person name="Abouelleil A."/>
            <person name="Alvarado L."/>
            <person name="Arachchi H.M."/>
            <person name="Berlin A.M."/>
            <person name="Chapman S.B."/>
            <person name="Dewar J."/>
            <person name="Goldberg J."/>
            <person name="Griggs A."/>
            <person name="Gujja S."/>
            <person name="Hansen M."/>
            <person name="Howarth C."/>
            <person name="Imamovic A."/>
            <person name="Larimer J."/>
            <person name="McCowan C."/>
            <person name="Murphy C."/>
            <person name="Neiman D."/>
            <person name="Pearson M."/>
            <person name="Priest M."/>
            <person name="Roberts A."/>
            <person name="Saif S."/>
            <person name="Shea T."/>
            <person name="Sisk P."/>
            <person name="Sykes S."/>
            <person name="Wortman J."/>
            <person name="Nusbaum C."/>
            <person name="Birren B."/>
        </authorList>
    </citation>
    <scope>NUCLEOTIDE SEQUENCE [LARGE SCALE GENOMIC DNA]</scope>
    <source>
        <strain evidence="2">Santa Lucia</strain>
    </source>
</reference>
<dbReference type="InterPro" id="IPR043154">
    <property type="entry name" value="Sec-1-like_dom1"/>
</dbReference>
<dbReference type="Pfam" id="PF00995">
    <property type="entry name" value="Sec1"/>
    <property type="match status" value="2"/>
</dbReference>
<name>W7GAI7_PLAFA</name>
<dbReference type="Gene3D" id="1.25.40.60">
    <property type="match status" value="1"/>
</dbReference>
<evidence type="ECO:0000256" key="1">
    <source>
        <dbReference type="ARBA" id="ARBA00009884"/>
    </source>
</evidence>
<proteinExistence type="inferred from homology"/>
<dbReference type="GO" id="GO:0016192">
    <property type="term" value="P:vesicle-mediated transport"/>
    <property type="evidence" value="ECO:0007669"/>
    <property type="project" value="InterPro"/>
</dbReference>
<dbReference type="PANTHER" id="PTHR11679">
    <property type="entry name" value="VESICLE PROTEIN SORTING-ASSOCIATED"/>
    <property type="match status" value="1"/>
</dbReference>